<comment type="caution">
    <text evidence="9">The sequence shown here is derived from an EMBL/GenBank/DDBJ whole genome shotgun (WGS) entry which is preliminary data.</text>
</comment>
<evidence type="ECO:0000256" key="4">
    <source>
        <dbReference type="ARBA" id="ARBA00022692"/>
    </source>
</evidence>
<dbReference type="SUPFAM" id="SSF161098">
    <property type="entry name" value="MetI-like"/>
    <property type="match status" value="1"/>
</dbReference>
<dbReference type="EMBL" id="JAFMNU010000009">
    <property type="protein sequence ID" value="MBO0623713.1"/>
    <property type="molecule type" value="Genomic_DNA"/>
</dbReference>
<keyword evidence="4 7" id="KW-0812">Transmembrane</keyword>
<comment type="subcellular location">
    <subcellularLocation>
        <location evidence="1 7">Cell membrane</location>
        <topology evidence="1 7">Multi-pass membrane protein</topology>
    </subcellularLocation>
</comment>
<feature type="transmembrane region" description="Helical" evidence="7">
    <location>
        <begin position="90"/>
        <end position="111"/>
    </location>
</feature>
<dbReference type="Proteomes" id="UP000664299">
    <property type="component" value="Unassembled WGS sequence"/>
</dbReference>
<dbReference type="PANTHER" id="PTHR30193:SF1">
    <property type="entry name" value="ABC TRANSPORTER PERMEASE PROTEIN YESP-RELATED"/>
    <property type="match status" value="1"/>
</dbReference>
<keyword evidence="10" id="KW-1185">Reference proteome</keyword>
<name>A0ABS3ITM2_9BIFI</name>
<dbReference type="InterPro" id="IPR051393">
    <property type="entry name" value="ABC_transporter_permease"/>
</dbReference>
<dbReference type="Gene3D" id="1.10.3720.10">
    <property type="entry name" value="MetI-like"/>
    <property type="match status" value="1"/>
</dbReference>
<comment type="similarity">
    <text evidence="7">Belongs to the binding-protein-dependent transport system permease family.</text>
</comment>
<feature type="transmembrane region" description="Helical" evidence="7">
    <location>
        <begin position="26"/>
        <end position="48"/>
    </location>
</feature>
<proteinExistence type="inferred from homology"/>
<evidence type="ECO:0000259" key="8">
    <source>
        <dbReference type="PROSITE" id="PS50928"/>
    </source>
</evidence>
<keyword evidence="6 7" id="KW-0472">Membrane</keyword>
<evidence type="ECO:0000313" key="10">
    <source>
        <dbReference type="Proteomes" id="UP000664299"/>
    </source>
</evidence>
<keyword evidence="5 7" id="KW-1133">Transmembrane helix</keyword>
<protein>
    <submittedName>
        <fullName evidence="9">Sugar ABC transporter permease</fullName>
    </submittedName>
</protein>
<evidence type="ECO:0000313" key="9">
    <source>
        <dbReference type="EMBL" id="MBO0623713.1"/>
    </source>
</evidence>
<accession>A0ABS3ITM2</accession>
<feature type="domain" description="ABC transmembrane type-1" evidence="8">
    <location>
        <begin position="86"/>
        <end position="297"/>
    </location>
</feature>
<evidence type="ECO:0000256" key="6">
    <source>
        <dbReference type="ARBA" id="ARBA00023136"/>
    </source>
</evidence>
<dbReference type="Pfam" id="PF00528">
    <property type="entry name" value="BPD_transp_1"/>
    <property type="match status" value="1"/>
</dbReference>
<feature type="transmembrane region" description="Helical" evidence="7">
    <location>
        <begin position="123"/>
        <end position="144"/>
    </location>
</feature>
<dbReference type="InterPro" id="IPR035906">
    <property type="entry name" value="MetI-like_sf"/>
</dbReference>
<keyword evidence="3" id="KW-1003">Cell membrane</keyword>
<evidence type="ECO:0000256" key="3">
    <source>
        <dbReference type="ARBA" id="ARBA00022475"/>
    </source>
</evidence>
<gene>
    <name evidence="9" type="ORF">J1F30_04945</name>
</gene>
<dbReference type="InterPro" id="IPR000515">
    <property type="entry name" value="MetI-like"/>
</dbReference>
<feature type="transmembrane region" description="Helical" evidence="7">
    <location>
        <begin position="216"/>
        <end position="241"/>
    </location>
</feature>
<evidence type="ECO:0000256" key="5">
    <source>
        <dbReference type="ARBA" id="ARBA00022989"/>
    </source>
</evidence>
<evidence type="ECO:0000256" key="2">
    <source>
        <dbReference type="ARBA" id="ARBA00022448"/>
    </source>
</evidence>
<organism evidence="9 10">
    <name type="scientific">Bifidobacterium asteroides</name>
    <dbReference type="NCBI Taxonomy" id="1684"/>
    <lineage>
        <taxon>Bacteria</taxon>
        <taxon>Bacillati</taxon>
        <taxon>Actinomycetota</taxon>
        <taxon>Actinomycetes</taxon>
        <taxon>Bifidobacteriales</taxon>
        <taxon>Bifidobacteriaceae</taxon>
        <taxon>Bifidobacterium</taxon>
    </lineage>
</organism>
<dbReference type="PANTHER" id="PTHR30193">
    <property type="entry name" value="ABC TRANSPORTER PERMEASE PROTEIN"/>
    <property type="match status" value="1"/>
</dbReference>
<dbReference type="CDD" id="cd06261">
    <property type="entry name" value="TM_PBP2"/>
    <property type="match status" value="1"/>
</dbReference>
<reference evidence="9" key="1">
    <citation type="submission" date="2021-03" db="EMBL/GenBank/DDBJ databases">
        <title>Genome sequence of Bifidobacterium asteroides strain wkB204 isolated from a honey bee gut.</title>
        <authorList>
            <person name="Motta E.V.S."/>
            <person name="Kwong W.K."/>
            <person name="Moran N.A."/>
        </authorList>
    </citation>
    <scope>NUCLEOTIDE SEQUENCE</scope>
    <source>
        <strain evidence="9">WkB204</strain>
    </source>
</reference>
<feature type="transmembrane region" description="Helical" evidence="7">
    <location>
        <begin position="171"/>
        <end position="195"/>
    </location>
</feature>
<evidence type="ECO:0000256" key="1">
    <source>
        <dbReference type="ARBA" id="ARBA00004651"/>
    </source>
</evidence>
<keyword evidence="2 7" id="KW-0813">Transport</keyword>
<dbReference type="PROSITE" id="PS50928">
    <property type="entry name" value="ABC_TM1"/>
    <property type="match status" value="1"/>
</dbReference>
<sequence length="313" mass="35125">MSISASIGRRHRGSRRGMKRSTRETLFFYVCISPWIIGFVVFTAVPMFSSLYLSFTDWDSFQKPNWVGLGNYAKALTADPLFWKVLRNTFYYAIVSVPVSLLIALYLSNLLSHDFRGKRIYRTIIYLPSLVPLVAAGLIFKWLLKPEDGPVNALLGLFGIKGPAWLLDANWVIPAIILLSIWQVGGGTILLISAINGVPKELYEAAEIDGAGHYRLFWSITFPMITPILFFNLVTGIIGAFQVFDQVYILTQGGPDNASQMMVPYIYTSAFKDFHMGYASALAWILFVIIMVISAAVLKSSDAWVFYESEVKK</sequence>
<feature type="transmembrane region" description="Helical" evidence="7">
    <location>
        <begin position="278"/>
        <end position="298"/>
    </location>
</feature>
<evidence type="ECO:0000256" key="7">
    <source>
        <dbReference type="RuleBase" id="RU363032"/>
    </source>
</evidence>